<dbReference type="GO" id="GO:0045892">
    <property type="term" value="P:negative regulation of DNA-templated transcription"/>
    <property type="evidence" value="ECO:0007669"/>
    <property type="project" value="UniProtKB-UniRule"/>
</dbReference>
<evidence type="ECO:0000256" key="5">
    <source>
        <dbReference type="HAMAP-Rule" id="MF_00081"/>
    </source>
</evidence>
<gene>
    <name evidence="5" type="primary">hrcA</name>
    <name evidence="8" type="ORF">GGR36_001391</name>
</gene>
<dbReference type="NCBIfam" id="TIGR00331">
    <property type="entry name" value="hrcA"/>
    <property type="match status" value="1"/>
</dbReference>
<dbReference type="SUPFAM" id="SSF55781">
    <property type="entry name" value="GAF domain-like"/>
    <property type="match status" value="1"/>
</dbReference>
<comment type="similarity">
    <text evidence="5">Belongs to the HrcA family.</text>
</comment>
<dbReference type="InterPro" id="IPR029016">
    <property type="entry name" value="GAF-like_dom_sf"/>
</dbReference>
<keyword evidence="3 5" id="KW-0346">Stress response</keyword>
<dbReference type="RefSeq" id="WP_183633511.1">
    <property type="nucleotide sequence ID" value="NZ_BAABLE010000011.1"/>
</dbReference>
<dbReference type="Pfam" id="PF01628">
    <property type="entry name" value="HrcA"/>
    <property type="match status" value="1"/>
</dbReference>
<dbReference type="SUPFAM" id="SSF46785">
    <property type="entry name" value="Winged helix' DNA-binding domain"/>
    <property type="match status" value="1"/>
</dbReference>
<dbReference type="AlphaFoldDB" id="A0A840BHG0"/>
<comment type="caution">
    <text evidence="8">The sequence shown here is derived from an EMBL/GenBank/DDBJ whole genome shotgun (WGS) entry which is preliminary data.</text>
</comment>
<proteinExistence type="inferred from homology"/>
<accession>A0A840BHG0</accession>
<evidence type="ECO:0000256" key="1">
    <source>
        <dbReference type="ARBA" id="ARBA00022491"/>
    </source>
</evidence>
<dbReference type="HAMAP" id="MF_00081">
    <property type="entry name" value="HrcA"/>
    <property type="match status" value="1"/>
</dbReference>
<dbReference type="Gene3D" id="3.30.390.60">
    <property type="entry name" value="Heat-inducible transcription repressor hrca homolog, domain 3"/>
    <property type="match status" value="1"/>
</dbReference>
<evidence type="ECO:0000313" key="9">
    <source>
        <dbReference type="Proteomes" id="UP000561045"/>
    </source>
</evidence>
<evidence type="ECO:0000256" key="3">
    <source>
        <dbReference type="ARBA" id="ARBA00023016"/>
    </source>
</evidence>
<comment type="function">
    <text evidence="5">Negative regulator of class I heat shock genes (grpE-dnaK-dnaJ and groELS operons). Prevents heat-shock induction of these operons.</text>
</comment>
<sequence length="349" mass="38450">MESSPVNQSLDQRAQILLKALVERYIADGQPVGSRALSKSSGLELSPATIRNVMADLEEFGLVASPHTSAGRVPTAKGYRLFVDSLLTVQPLQHDQLRELEHQLQPDQPQRVITAASHLLSELTRFAGVVVTARKTATRIRQLEFVGLSDRRILLIIVTQSGDVQNRILLTQRPYSTDELTRATNFLNQHFAGLEFDEIRDRIREELVQLREDMSDLMSAAISAGQEAFTESSGSSYVLSGERNLLEVEELSSNMGRLRDLFRLFEQKTGLLQLLDVSRNAQGMQIFIGGESGIAPLDDCTVVTAPFKVDGQVVGSLGVIGPTRMAYERVIPIVDITARLLSSALTPPN</sequence>
<dbReference type="InterPro" id="IPR036390">
    <property type="entry name" value="WH_DNA-bd_sf"/>
</dbReference>
<dbReference type="InterPro" id="IPR021153">
    <property type="entry name" value="HrcA_C"/>
</dbReference>
<keyword evidence="4 5" id="KW-0804">Transcription</keyword>
<dbReference type="Pfam" id="PF03444">
    <property type="entry name" value="WHD_HrcA"/>
    <property type="match status" value="1"/>
</dbReference>
<dbReference type="EMBL" id="JACIET010000001">
    <property type="protein sequence ID" value="MBB4012083.1"/>
    <property type="molecule type" value="Genomic_DNA"/>
</dbReference>
<evidence type="ECO:0000256" key="2">
    <source>
        <dbReference type="ARBA" id="ARBA00023015"/>
    </source>
</evidence>
<dbReference type="Gene3D" id="3.30.450.40">
    <property type="match status" value="1"/>
</dbReference>
<evidence type="ECO:0000313" key="8">
    <source>
        <dbReference type="EMBL" id="MBB4012083.1"/>
    </source>
</evidence>
<evidence type="ECO:0000259" key="6">
    <source>
        <dbReference type="Pfam" id="PF01628"/>
    </source>
</evidence>
<dbReference type="InterPro" id="IPR023120">
    <property type="entry name" value="WHTH_transcript_rep_HrcA_IDD"/>
</dbReference>
<evidence type="ECO:0000256" key="4">
    <source>
        <dbReference type="ARBA" id="ARBA00023163"/>
    </source>
</evidence>
<name>A0A840BHG0_9RHOO</name>
<keyword evidence="2 5" id="KW-0805">Transcription regulation</keyword>
<dbReference type="Proteomes" id="UP000561045">
    <property type="component" value="Unassembled WGS sequence"/>
</dbReference>
<dbReference type="PIRSF" id="PIRSF005485">
    <property type="entry name" value="HrcA"/>
    <property type="match status" value="1"/>
</dbReference>
<dbReference type="PANTHER" id="PTHR34824:SF1">
    <property type="entry name" value="HEAT-INDUCIBLE TRANSCRIPTION REPRESSOR HRCA"/>
    <property type="match status" value="1"/>
</dbReference>
<keyword evidence="9" id="KW-1185">Reference proteome</keyword>
<reference evidence="8 9" key="1">
    <citation type="submission" date="2020-08" db="EMBL/GenBank/DDBJ databases">
        <title>Genomic Encyclopedia of Type Strains, Phase IV (KMG-IV): sequencing the most valuable type-strain genomes for metagenomic binning, comparative biology and taxonomic classification.</title>
        <authorList>
            <person name="Goeker M."/>
        </authorList>
    </citation>
    <scope>NUCLEOTIDE SEQUENCE [LARGE SCALE GENOMIC DNA]</scope>
    <source>
        <strain evidence="8 9">DSM 106739</strain>
    </source>
</reference>
<dbReference type="InterPro" id="IPR002571">
    <property type="entry name" value="HrcA"/>
</dbReference>
<organism evidence="8 9">
    <name type="scientific">Niveibacterium umoris</name>
    <dbReference type="NCBI Taxonomy" id="1193620"/>
    <lineage>
        <taxon>Bacteria</taxon>
        <taxon>Pseudomonadati</taxon>
        <taxon>Pseudomonadota</taxon>
        <taxon>Betaproteobacteria</taxon>
        <taxon>Rhodocyclales</taxon>
        <taxon>Rhodocyclaceae</taxon>
        <taxon>Niveibacterium</taxon>
    </lineage>
</organism>
<dbReference type="GO" id="GO:0003677">
    <property type="term" value="F:DNA binding"/>
    <property type="evidence" value="ECO:0007669"/>
    <property type="project" value="InterPro"/>
</dbReference>
<keyword evidence="1 5" id="KW-0678">Repressor</keyword>
<evidence type="ECO:0000259" key="7">
    <source>
        <dbReference type="Pfam" id="PF03444"/>
    </source>
</evidence>
<dbReference type="PANTHER" id="PTHR34824">
    <property type="entry name" value="HEAT-INDUCIBLE TRANSCRIPTION REPRESSOR HRCA"/>
    <property type="match status" value="1"/>
</dbReference>
<feature type="domain" description="Winged helix-turn-helix transcription repressor HrcA DNA-binding" evidence="7">
    <location>
        <begin position="15"/>
        <end position="81"/>
    </location>
</feature>
<dbReference type="InterPro" id="IPR036388">
    <property type="entry name" value="WH-like_DNA-bd_sf"/>
</dbReference>
<dbReference type="InterPro" id="IPR005104">
    <property type="entry name" value="WHTH_HrcA_DNA-bd"/>
</dbReference>
<protein>
    <recommendedName>
        <fullName evidence="5">Heat-inducible transcription repressor HrcA</fullName>
    </recommendedName>
</protein>
<feature type="domain" description="Heat-inducible transcription repressor HrcA C-terminal" evidence="6">
    <location>
        <begin position="111"/>
        <end position="331"/>
    </location>
</feature>
<dbReference type="Gene3D" id="1.10.10.10">
    <property type="entry name" value="Winged helix-like DNA-binding domain superfamily/Winged helix DNA-binding domain"/>
    <property type="match status" value="1"/>
</dbReference>